<dbReference type="GO" id="GO:0022857">
    <property type="term" value="F:transmembrane transporter activity"/>
    <property type="evidence" value="ECO:0007669"/>
    <property type="project" value="UniProtKB-UniRule"/>
</dbReference>
<dbReference type="AlphaFoldDB" id="A0A4Q9FUT8"/>
<proteinExistence type="inferred from homology"/>
<keyword evidence="3" id="KW-1003">Cell membrane</keyword>
<evidence type="ECO:0000256" key="9">
    <source>
        <dbReference type="RuleBase" id="RU369079"/>
    </source>
</evidence>
<keyword evidence="5 9" id="KW-0812">Transmembrane</keyword>
<keyword evidence="4 9" id="KW-0997">Cell inner membrane</keyword>
<organism evidence="11 12">
    <name type="scientific">Paracoccus subflavus</name>
    <dbReference type="NCBI Taxonomy" id="2528244"/>
    <lineage>
        <taxon>Bacteria</taxon>
        <taxon>Pseudomonadati</taxon>
        <taxon>Pseudomonadota</taxon>
        <taxon>Alphaproteobacteria</taxon>
        <taxon>Rhodobacterales</taxon>
        <taxon>Paracoccaceae</taxon>
        <taxon>Paracoccus</taxon>
    </lineage>
</organism>
<gene>
    <name evidence="11" type="ORF">EYE42_15580</name>
</gene>
<feature type="transmembrane region" description="Helical" evidence="9">
    <location>
        <begin position="97"/>
        <end position="121"/>
    </location>
</feature>
<keyword evidence="6 9" id="KW-1133">Transmembrane helix</keyword>
<comment type="subunit">
    <text evidence="9">The complex comprises the extracytoplasmic solute receptor protein and the two transmembrane proteins.</text>
</comment>
<evidence type="ECO:0000256" key="3">
    <source>
        <dbReference type="ARBA" id="ARBA00022475"/>
    </source>
</evidence>
<dbReference type="Pfam" id="PF04290">
    <property type="entry name" value="DctQ"/>
    <property type="match status" value="1"/>
</dbReference>
<dbReference type="InterPro" id="IPR007387">
    <property type="entry name" value="TRAP_DctQ"/>
</dbReference>
<dbReference type="OrthoDB" id="4250245at2"/>
<feature type="transmembrane region" description="Helical" evidence="9">
    <location>
        <begin position="57"/>
        <end position="77"/>
    </location>
</feature>
<evidence type="ECO:0000256" key="5">
    <source>
        <dbReference type="ARBA" id="ARBA00022692"/>
    </source>
</evidence>
<protein>
    <recommendedName>
        <fullName evidence="9">TRAP transporter small permease protein</fullName>
    </recommendedName>
</protein>
<reference evidence="11 12" key="1">
    <citation type="submission" date="2019-02" db="EMBL/GenBank/DDBJ databases">
        <title>Paracoccus subflavus sp. nov., isolated from marine sediment of the Pacific Ocean.</title>
        <authorList>
            <person name="Zhang G."/>
        </authorList>
    </citation>
    <scope>NUCLEOTIDE SEQUENCE [LARGE SCALE GENOMIC DNA]</scope>
    <source>
        <strain evidence="11 12">GY0581</strain>
    </source>
</reference>
<dbReference type="PANTHER" id="PTHR35011:SF10">
    <property type="entry name" value="TRAP TRANSPORTER SMALL PERMEASE PROTEIN"/>
    <property type="match status" value="1"/>
</dbReference>
<evidence type="ECO:0000313" key="11">
    <source>
        <dbReference type="EMBL" id="TBN36356.1"/>
    </source>
</evidence>
<evidence type="ECO:0000256" key="8">
    <source>
        <dbReference type="ARBA" id="ARBA00038436"/>
    </source>
</evidence>
<feature type="transmembrane region" description="Helical" evidence="9">
    <location>
        <begin position="142"/>
        <end position="160"/>
    </location>
</feature>
<evidence type="ECO:0000256" key="2">
    <source>
        <dbReference type="ARBA" id="ARBA00022448"/>
    </source>
</evidence>
<evidence type="ECO:0000256" key="6">
    <source>
        <dbReference type="ARBA" id="ARBA00022989"/>
    </source>
</evidence>
<keyword evidence="7 9" id="KW-0472">Membrane</keyword>
<dbReference type="GO" id="GO:0015740">
    <property type="term" value="P:C4-dicarboxylate transport"/>
    <property type="evidence" value="ECO:0007669"/>
    <property type="project" value="TreeGrafter"/>
</dbReference>
<feature type="transmembrane region" description="Helical" evidence="9">
    <location>
        <begin position="24"/>
        <end position="45"/>
    </location>
</feature>
<keyword evidence="2 9" id="KW-0813">Transport</keyword>
<comment type="caution">
    <text evidence="11">The sequence shown here is derived from an EMBL/GenBank/DDBJ whole genome shotgun (WGS) entry which is preliminary data.</text>
</comment>
<dbReference type="Proteomes" id="UP000293520">
    <property type="component" value="Unassembled WGS sequence"/>
</dbReference>
<evidence type="ECO:0000256" key="1">
    <source>
        <dbReference type="ARBA" id="ARBA00004429"/>
    </source>
</evidence>
<evidence type="ECO:0000313" key="12">
    <source>
        <dbReference type="Proteomes" id="UP000293520"/>
    </source>
</evidence>
<name>A0A4Q9FUT8_9RHOB</name>
<comment type="similarity">
    <text evidence="8 9">Belongs to the TRAP transporter small permease family.</text>
</comment>
<sequence length="180" mass="19338">MSPEHTQSTALSRLLAMHDNLSRATWYGAAIALGLVVAIFTYEVLSRYLLAAPTRWASDVVAFLLLATVFLAAPWLARTQGHVAVTILPDLLPPGAQRASIAAGYLIGAAVCFWATWMCVAETVLLQQRGTMTLTSFRIPKWWLMAVMSYGLLDCGLQFIRAAGARLADEGPTVSPGGAS</sequence>
<evidence type="ECO:0000259" key="10">
    <source>
        <dbReference type="Pfam" id="PF04290"/>
    </source>
</evidence>
<accession>A0A4Q9FUT8</accession>
<dbReference type="EMBL" id="SISK01000018">
    <property type="protein sequence ID" value="TBN36356.1"/>
    <property type="molecule type" value="Genomic_DNA"/>
</dbReference>
<feature type="domain" description="Tripartite ATP-independent periplasmic transporters DctQ component" evidence="10">
    <location>
        <begin position="37"/>
        <end position="162"/>
    </location>
</feature>
<keyword evidence="12" id="KW-1185">Reference proteome</keyword>
<comment type="function">
    <text evidence="9">Part of the tripartite ATP-independent periplasmic (TRAP) transport system.</text>
</comment>
<comment type="subcellular location">
    <subcellularLocation>
        <location evidence="1 9">Cell inner membrane</location>
        <topology evidence="1 9">Multi-pass membrane protein</topology>
    </subcellularLocation>
</comment>
<evidence type="ECO:0000256" key="7">
    <source>
        <dbReference type="ARBA" id="ARBA00023136"/>
    </source>
</evidence>
<evidence type="ECO:0000256" key="4">
    <source>
        <dbReference type="ARBA" id="ARBA00022519"/>
    </source>
</evidence>
<dbReference type="GO" id="GO:0005886">
    <property type="term" value="C:plasma membrane"/>
    <property type="evidence" value="ECO:0007669"/>
    <property type="project" value="UniProtKB-SubCell"/>
</dbReference>
<dbReference type="PANTHER" id="PTHR35011">
    <property type="entry name" value="2,3-DIKETO-L-GULONATE TRAP TRANSPORTER SMALL PERMEASE PROTEIN YIAM"/>
    <property type="match status" value="1"/>
</dbReference>
<dbReference type="InterPro" id="IPR055348">
    <property type="entry name" value="DctQ"/>
</dbReference>